<evidence type="ECO:0000313" key="3">
    <source>
        <dbReference type="Proteomes" id="UP001175271"/>
    </source>
</evidence>
<keyword evidence="3" id="KW-1185">Reference proteome</keyword>
<dbReference type="AlphaFoldDB" id="A0AA39IKG1"/>
<feature type="region of interest" description="Disordered" evidence="1">
    <location>
        <begin position="138"/>
        <end position="171"/>
    </location>
</feature>
<dbReference type="EMBL" id="JAUCMV010000001">
    <property type="protein sequence ID" value="KAK0424994.1"/>
    <property type="molecule type" value="Genomic_DNA"/>
</dbReference>
<comment type="caution">
    <text evidence="2">The sequence shown here is derived from an EMBL/GenBank/DDBJ whole genome shotgun (WGS) entry which is preliminary data.</text>
</comment>
<feature type="compositionally biased region" description="Pro residues" evidence="1">
    <location>
        <begin position="162"/>
        <end position="171"/>
    </location>
</feature>
<sequence>MNSFAVVRRGLLNTPSRLGPATIAAARTDCRTPPRCHPDSPICHTPNHIHRLTLSRHEVDSSSPAKPGWFTRFSYSHTVDACEMTERRPDFADRPSFWIPYSTPSPSVPCRSNLRYSALQDGVRLPVIRWTNGMTAPWRRSAASRTTRPGPHAAQKRRLAPSDPPSLPTQL</sequence>
<organism evidence="2 3">
    <name type="scientific">Steinernema hermaphroditum</name>
    <dbReference type="NCBI Taxonomy" id="289476"/>
    <lineage>
        <taxon>Eukaryota</taxon>
        <taxon>Metazoa</taxon>
        <taxon>Ecdysozoa</taxon>
        <taxon>Nematoda</taxon>
        <taxon>Chromadorea</taxon>
        <taxon>Rhabditida</taxon>
        <taxon>Tylenchina</taxon>
        <taxon>Panagrolaimomorpha</taxon>
        <taxon>Strongyloidoidea</taxon>
        <taxon>Steinernematidae</taxon>
        <taxon>Steinernema</taxon>
    </lineage>
</organism>
<protein>
    <submittedName>
        <fullName evidence="2">Uncharacterized protein</fullName>
    </submittedName>
</protein>
<reference evidence="2" key="1">
    <citation type="submission" date="2023-06" db="EMBL/GenBank/DDBJ databases">
        <title>Genomic analysis of the entomopathogenic nematode Steinernema hermaphroditum.</title>
        <authorList>
            <person name="Schwarz E.M."/>
            <person name="Heppert J.K."/>
            <person name="Baniya A."/>
            <person name="Schwartz H.T."/>
            <person name="Tan C.-H."/>
            <person name="Antoshechkin I."/>
            <person name="Sternberg P.W."/>
            <person name="Goodrich-Blair H."/>
            <person name="Dillman A.R."/>
        </authorList>
    </citation>
    <scope>NUCLEOTIDE SEQUENCE</scope>
    <source>
        <strain evidence="2">PS9179</strain>
        <tissue evidence="2">Whole animal</tissue>
    </source>
</reference>
<proteinExistence type="predicted"/>
<gene>
    <name evidence="2" type="ORF">QR680_008972</name>
</gene>
<dbReference type="Proteomes" id="UP001175271">
    <property type="component" value="Unassembled WGS sequence"/>
</dbReference>
<accession>A0AA39IKG1</accession>
<name>A0AA39IKG1_9BILA</name>
<evidence type="ECO:0000256" key="1">
    <source>
        <dbReference type="SAM" id="MobiDB-lite"/>
    </source>
</evidence>
<evidence type="ECO:0000313" key="2">
    <source>
        <dbReference type="EMBL" id="KAK0424994.1"/>
    </source>
</evidence>